<feature type="region of interest" description="Disordered" evidence="1">
    <location>
        <begin position="27"/>
        <end position="61"/>
    </location>
</feature>
<accession>A0A086TI63</accession>
<protein>
    <submittedName>
        <fullName evidence="2">Uncharacterized protein</fullName>
    </submittedName>
</protein>
<evidence type="ECO:0000313" key="3">
    <source>
        <dbReference type="Proteomes" id="UP000029964"/>
    </source>
</evidence>
<dbReference type="AlphaFoldDB" id="A0A086TI63"/>
<comment type="caution">
    <text evidence="2">The sequence shown here is derived from an EMBL/GenBank/DDBJ whole genome shotgun (WGS) entry which is preliminary data.</text>
</comment>
<dbReference type="EMBL" id="JPKY01000001">
    <property type="protein sequence ID" value="KFH49045.1"/>
    <property type="molecule type" value="Genomic_DNA"/>
</dbReference>
<keyword evidence="3" id="KW-1185">Reference proteome</keyword>
<organism evidence="2 3">
    <name type="scientific">Hapsidospora chrysogenum (strain ATCC 11550 / CBS 779.69 / DSM 880 / IAM 14645 / JCM 23072 / IMI 49137)</name>
    <name type="common">Acremonium chrysogenum</name>
    <dbReference type="NCBI Taxonomy" id="857340"/>
    <lineage>
        <taxon>Eukaryota</taxon>
        <taxon>Fungi</taxon>
        <taxon>Dikarya</taxon>
        <taxon>Ascomycota</taxon>
        <taxon>Pezizomycotina</taxon>
        <taxon>Sordariomycetes</taxon>
        <taxon>Hypocreomycetidae</taxon>
        <taxon>Hypocreales</taxon>
        <taxon>Bionectriaceae</taxon>
        <taxon>Hapsidospora</taxon>
    </lineage>
</organism>
<gene>
    <name evidence="2" type="ORF">ACRE_000640</name>
</gene>
<proteinExistence type="predicted"/>
<dbReference type="HOGENOM" id="CLU_2922049_0_0_1"/>
<reference evidence="3" key="1">
    <citation type="journal article" date="2014" name="Genome Announc.">
        <title>Genome sequence and annotation of Acremonium chrysogenum, producer of the beta-lactam antibiotic cephalosporin C.</title>
        <authorList>
            <person name="Terfehr D."/>
            <person name="Dahlmann T.A."/>
            <person name="Specht T."/>
            <person name="Zadra I."/>
            <person name="Kuernsteiner H."/>
            <person name="Kueck U."/>
        </authorList>
    </citation>
    <scope>NUCLEOTIDE SEQUENCE [LARGE SCALE GENOMIC DNA]</scope>
    <source>
        <strain evidence="3">ATCC 11550 / CBS 779.69 / DSM 880 / IAM 14645 / JCM 23072 / IMI 49137</strain>
    </source>
</reference>
<dbReference type="Proteomes" id="UP000029964">
    <property type="component" value="Unassembled WGS sequence"/>
</dbReference>
<evidence type="ECO:0000313" key="2">
    <source>
        <dbReference type="EMBL" id="KFH49045.1"/>
    </source>
</evidence>
<name>A0A086TI63_HAPC1</name>
<evidence type="ECO:0000256" key="1">
    <source>
        <dbReference type="SAM" id="MobiDB-lite"/>
    </source>
</evidence>
<sequence>MDFWTFGLLRPRGLIPTDVAELAARRALTSTEDGPSVERGGRDDVTPGQTPRRPGALTRRH</sequence>